<dbReference type="AlphaFoldDB" id="A0A9N9NZU7"/>
<proteinExistence type="predicted"/>
<gene>
    <name evidence="1" type="ORF">ALEPTO_LOCUS14561</name>
</gene>
<dbReference type="OrthoDB" id="2417406at2759"/>
<sequence length="144" mass="17115">RGYHIPDLFIEFFDRTNSESYKKSRKSFDENELNLYCQALAPYATSSWMLKENFNWLRDAFDNFVVAISNYVNYLRQHRNTTATNHTSETPIQTVSQATTIQIYKENIWITPVDRNKYYHLEQALINLPLWKPVDVKEFLPTDP</sequence>
<feature type="non-terminal residue" evidence="1">
    <location>
        <position position="144"/>
    </location>
</feature>
<feature type="non-terminal residue" evidence="1">
    <location>
        <position position="1"/>
    </location>
</feature>
<protein>
    <submittedName>
        <fullName evidence="1">2252_t:CDS:1</fullName>
    </submittedName>
</protein>
<dbReference type="EMBL" id="CAJVPS010057611">
    <property type="protein sequence ID" value="CAG8778960.1"/>
    <property type="molecule type" value="Genomic_DNA"/>
</dbReference>
<accession>A0A9N9NZU7</accession>
<organism evidence="1 2">
    <name type="scientific">Ambispora leptoticha</name>
    <dbReference type="NCBI Taxonomy" id="144679"/>
    <lineage>
        <taxon>Eukaryota</taxon>
        <taxon>Fungi</taxon>
        <taxon>Fungi incertae sedis</taxon>
        <taxon>Mucoromycota</taxon>
        <taxon>Glomeromycotina</taxon>
        <taxon>Glomeromycetes</taxon>
        <taxon>Archaeosporales</taxon>
        <taxon>Ambisporaceae</taxon>
        <taxon>Ambispora</taxon>
    </lineage>
</organism>
<evidence type="ECO:0000313" key="1">
    <source>
        <dbReference type="EMBL" id="CAG8778960.1"/>
    </source>
</evidence>
<keyword evidence="2" id="KW-1185">Reference proteome</keyword>
<reference evidence="1" key="1">
    <citation type="submission" date="2021-06" db="EMBL/GenBank/DDBJ databases">
        <authorList>
            <person name="Kallberg Y."/>
            <person name="Tangrot J."/>
            <person name="Rosling A."/>
        </authorList>
    </citation>
    <scope>NUCLEOTIDE SEQUENCE</scope>
    <source>
        <strain evidence="1">FL130A</strain>
    </source>
</reference>
<evidence type="ECO:0000313" key="2">
    <source>
        <dbReference type="Proteomes" id="UP000789508"/>
    </source>
</evidence>
<comment type="caution">
    <text evidence="1">The sequence shown here is derived from an EMBL/GenBank/DDBJ whole genome shotgun (WGS) entry which is preliminary data.</text>
</comment>
<name>A0A9N9NZU7_9GLOM</name>
<dbReference type="Proteomes" id="UP000789508">
    <property type="component" value="Unassembled WGS sequence"/>
</dbReference>